<organism evidence="5 6">
    <name type="scientific">Altererythrobacter epoxidivorans</name>
    <dbReference type="NCBI Taxonomy" id="361183"/>
    <lineage>
        <taxon>Bacteria</taxon>
        <taxon>Pseudomonadati</taxon>
        <taxon>Pseudomonadota</taxon>
        <taxon>Alphaproteobacteria</taxon>
        <taxon>Sphingomonadales</taxon>
        <taxon>Erythrobacteraceae</taxon>
        <taxon>Altererythrobacter</taxon>
    </lineage>
</organism>
<dbReference type="RefSeq" id="WP_232301500.1">
    <property type="nucleotide sequence ID" value="NZ_CP012669.1"/>
</dbReference>
<evidence type="ECO:0000313" key="6">
    <source>
        <dbReference type="Proteomes" id="UP000057938"/>
    </source>
</evidence>
<dbReference type="EMBL" id="CP012669">
    <property type="protein sequence ID" value="ALE16075.1"/>
    <property type="molecule type" value="Genomic_DNA"/>
</dbReference>
<evidence type="ECO:0000256" key="1">
    <source>
        <dbReference type="ARBA" id="ARBA00023015"/>
    </source>
</evidence>
<sequence>MDLPLDQMQANAARATSLLKSMANESRLMILCQLSEKEMTVGELTEKVPLSQSALSQHLGILRREKLVKTRRQSQFVWYSLASGDARSLIGSLYEIFCANCDPDKQDCD</sequence>
<keyword evidence="1" id="KW-0805">Transcription regulation</keyword>
<dbReference type="STRING" id="361183.AMC99_00772"/>
<dbReference type="InterPro" id="IPR051081">
    <property type="entry name" value="HTH_MetalResp_TranReg"/>
</dbReference>
<dbReference type="PRINTS" id="PR00778">
    <property type="entry name" value="HTHARSR"/>
</dbReference>
<dbReference type="PATRIC" id="fig|361183.4.peg.754"/>
<proteinExistence type="predicted"/>
<dbReference type="SUPFAM" id="SSF46785">
    <property type="entry name" value="Winged helix' DNA-binding domain"/>
    <property type="match status" value="1"/>
</dbReference>
<dbReference type="AlphaFoldDB" id="A0A0M4MUM0"/>
<evidence type="ECO:0000259" key="4">
    <source>
        <dbReference type="PROSITE" id="PS50987"/>
    </source>
</evidence>
<dbReference type="InterPro" id="IPR011991">
    <property type="entry name" value="ArsR-like_HTH"/>
</dbReference>
<dbReference type="PANTHER" id="PTHR33154:SF28">
    <property type="entry name" value="HTH-TYPE TRANSCRIPTIONAL REGULATOR YGAV-RELATED"/>
    <property type="match status" value="1"/>
</dbReference>
<name>A0A0M4MUM0_9SPHN</name>
<dbReference type="CDD" id="cd00090">
    <property type="entry name" value="HTH_ARSR"/>
    <property type="match status" value="1"/>
</dbReference>
<dbReference type="KEGG" id="aep:AMC99_00772"/>
<evidence type="ECO:0000256" key="2">
    <source>
        <dbReference type="ARBA" id="ARBA00023125"/>
    </source>
</evidence>
<dbReference type="InterPro" id="IPR036390">
    <property type="entry name" value="WH_DNA-bd_sf"/>
</dbReference>
<dbReference type="Gene3D" id="1.10.10.10">
    <property type="entry name" value="Winged helix-like DNA-binding domain superfamily/Winged helix DNA-binding domain"/>
    <property type="match status" value="1"/>
</dbReference>
<dbReference type="PANTHER" id="PTHR33154">
    <property type="entry name" value="TRANSCRIPTIONAL REGULATOR, ARSR FAMILY"/>
    <property type="match status" value="1"/>
</dbReference>
<accession>A0A0M4MUM0</accession>
<feature type="domain" description="HTH arsR-type" evidence="4">
    <location>
        <begin position="7"/>
        <end position="101"/>
    </location>
</feature>
<dbReference type="Proteomes" id="UP000057938">
    <property type="component" value="Chromosome"/>
</dbReference>
<dbReference type="GO" id="GO:0003700">
    <property type="term" value="F:DNA-binding transcription factor activity"/>
    <property type="evidence" value="ECO:0007669"/>
    <property type="project" value="InterPro"/>
</dbReference>
<evidence type="ECO:0000256" key="3">
    <source>
        <dbReference type="ARBA" id="ARBA00023163"/>
    </source>
</evidence>
<dbReference type="InterPro" id="IPR036388">
    <property type="entry name" value="WH-like_DNA-bd_sf"/>
</dbReference>
<dbReference type="GO" id="GO:0003677">
    <property type="term" value="F:DNA binding"/>
    <property type="evidence" value="ECO:0007669"/>
    <property type="project" value="UniProtKB-KW"/>
</dbReference>
<protein>
    <submittedName>
        <fullName evidence="5">Transcriptional regulator, ArsR family</fullName>
    </submittedName>
</protein>
<dbReference type="PROSITE" id="PS50987">
    <property type="entry name" value="HTH_ARSR_2"/>
    <property type="match status" value="1"/>
</dbReference>
<dbReference type="NCBIfam" id="NF033788">
    <property type="entry name" value="HTH_metalloreg"/>
    <property type="match status" value="1"/>
</dbReference>
<dbReference type="SMART" id="SM00418">
    <property type="entry name" value="HTH_ARSR"/>
    <property type="match status" value="1"/>
</dbReference>
<keyword evidence="3" id="KW-0804">Transcription</keyword>
<dbReference type="InterPro" id="IPR001845">
    <property type="entry name" value="HTH_ArsR_DNA-bd_dom"/>
</dbReference>
<dbReference type="Pfam" id="PF01022">
    <property type="entry name" value="HTH_5"/>
    <property type="match status" value="1"/>
</dbReference>
<evidence type="ECO:0000313" key="5">
    <source>
        <dbReference type="EMBL" id="ALE16075.1"/>
    </source>
</evidence>
<reference evidence="5 6" key="1">
    <citation type="submission" date="2015-09" db="EMBL/GenBank/DDBJ databases">
        <title>Complete genome sequence of a benzo[a]pyrene-degrading bacterium Altererythrobacter epoxidivorans CGMCC 1.7731T.</title>
        <authorList>
            <person name="Li Z."/>
            <person name="Cheng H."/>
            <person name="Huo Y."/>
            <person name="Xu X."/>
        </authorList>
    </citation>
    <scope>NUCLEOTIDE SEQUENCE [LARGE SCALE GENOMIC DNA]</scope>
    <source>
        <strain evidence="5 6">CGMCC 1.7731</strain>
    </source>
</reference>
<keyword evidence="6" id="KW-1185">Reference proteome</keyword>
<keyword evidence="2" id="KW-0238">DNA-binding</keyword>
<gene>
    <name evidence="5" type="ORF">AMC99_00772</name>
</gene>